<proteinExistence type="predicted"/>
<dbReference type="Proteomes" id="UP001527090">
    <property type="component" value="Unassembled WGS sequence"/>
</dbReference>
<name>A0ABT4E5Z1_PAEAL</name>
<dbReference type="EMBL" id="JAMDLY010000008">
    <property type="protein sequence ID" value="MCY9529154.1"/>
    <property type="molecule type" value="Genomic_DNA"/>
</dbReference>
<accession>A0ABT4E5Z1</accession>
<feature type="region of interest" description="Disordered" evidence="1">
    <location>
        <begin position="24"/>
        <end position="46"/>
    </location>
</feature>
<reference evidence="2 3" key="1">
    <citation type="submission" date="2022-05" db="EMBL/GenBank/DDBJ databases">
        <title>Genome Sequencing of Bee-Associated Microbes.</title>
        <authorList>
            <person name="Dunlap C."/>
        </authorList>
    </citation>
    <scope>NUCLEOTIDE SEQUENCE [LARGE SCALE GENOMIC DNA]</scope>
    <source>
        <strain evidence="2 3">NRRL NRS-750</strain>
    </source>
</reference>
<organism evidence="2 3">
    <name type="scientific">Paenibacillus alvei</name>
    <name type="common">Bacillus alvei</name>
    <dbReference type="NCBI Taxonomy" id="44250"/>
    <lineage>
        <taxon>Bacteria</taxon>
        <taxon>Bacillati</taxon>
        <taxon>Bacillota</taxon>
        <taxon>Bacilli</taxon>
        <taxon>Bacillales</taxon>
        <taxon>Paenibacillaceae</taxon>
        <taxon>Paenibacillus</taxon>
    </lineage>
</organism>
<evidence type="ECO:0000313" key="3">
    <source>
        <dbReference type="Proteomes" id="UP001527090"/>
    </source>
</evidence>
<dbReference type="RefSeq" id="WP_268631880.1">
    <property type="nucleotide sequence ID" value="NZ_JAMDLY010000008.1"/>
</dbReference>
<protein>
    <submittedName>
        <fullName evidence="2">Uncharacterized protein</fullName>
    </submittedName>
</protein>
<gene>
    <name evidence="2" type="ORF">M5X04_07370</name>
</gene>
<evidence type="ECO:0000313" key="2">
    <source>
        <dbReference type="EMBL" id="MCY9529154.1"/>
    </source>
</evidence>
<comment type="caution">
    <text evidence="2">The sequence shown here is derived from an EMBL/GenBank/DDBJ whole genome shotgun (WGS) entry which is preliminary data.</text>
</comment>
<keyword evidence="3" id="KW-1185">Reference proteome</keyword>
<evidence type="ECO:0000256" key="1">
    <source>
        <dbReference type="SAM" id="MobiDB-lite"/>
    </source>
</evidence>
<sequence length="46" mass="5298">MEGQIEMIVKDGVLTIESWEVAENERSNPRIQKDDQAIENRKRIGA</sequence>